<feature type="region of interest" description="Disordered" evidence="1">
    <location>
        <begin position="1"/>
        <end position="24"/>
    </location>
</feature>
<protein>
    <submittedName>
        <fullName evidence="2">Uncharacterized protein</fullName>
    </submittedName>
</protein>
<dbReference type="Proteomes" id="UP000078576">
    <property type="component" value="Unassembled WGS sequence"/>
</dbReference>
<evidence type="ECO:0000313" key="3">
    <source>
        <dbReference type="Proteomes" id="UP000078576"/>
    </source>
</evidence>
<gene>
    <name evidence="2" type="ORF">VP1G_05812</name>
</gene>
<proteinExistence type="predicted"/>
<evidence type="ECO:0000313" key="2">
    <source>
        <dbReference type="EMBL" id="KUI58596.1"/>
    </source>
</evidence>
<reference evidence="3" key="1">
    <citation type="submission" date="2014-12" db="EMBL/GenBank/DDBJ databases">
        <title>Genome Sequence of Valsa Canker Pathogens Uncovers a Specific Adaption of Colonization on Woody Bark.</title>
        <authorList>
            <person name="Yin Z."/>
            <person name="Liu H."/>
            <person name="Gao X."/>
            <person name="Li Z."/>
            <person name="Song N."/>
            <person name="Ke X."/>
            <person name="Dai Q."/>
            <person name="Wu Y."/>
            <person name="Sun Y."/>
            <person name="Xu J.-R."/>
            <person name="Kang Z.K."/>
            <person name="Wang L."/>
            <person name="Huang L."/>
        </authorList>
    </citation>
    <scope>NUCLEOTIDE SEQUENCE [LARGE SCALE GENOMIC DNA]</scope>
    <source>
        <strain evidence="3">SXYL134</strain>
    </source>
</reference>
<dbReference type="STRING" id="694573.A0A194V423"/>
<keyword evidence="3" id="KW-1185">Reference proteome</keyword>
<evidence type="ECO:0000256" key="1">
    <source>
        <dbReference type="SAM" id="MobiDB-lite"/>
    </source>
</evidence>
<sequence>MADDDIDSGLFNISISDSEEDDVDISHGIAQGRDRKGQSEAQFQIVKRDYRPKVENGEISKSIKIPLGQQKVAKQEGQELLHAVEELYFYRRYDEAVVFIGNVFDGGEGTGEGLDADTRDLLRTYEKKCLGKLGRNPA</sequence>
<dbReference type="OrthoDB" id="3938544at2759"/>
<accession>A0A194V423</accession>
<dbReference type="AlphaFoldDB" id="A0A194V423"/>
<name>A0A194V423_CYTMA</name>
<dbReference type="EMBL" id="KN714715">
    <property type="protein sequence ID" value="KUI58596.1"/>
    <property type="molecule type" value="Genomic_DNA"/>
</dbReference>
<organism evidence="2 3">
    <name type="scientific">Cytospora mali</name>
    <name type="common">Apple Valsa canker fungus</name>
    <name type="synonym">Valsa mali</name>
    <dbReference type="NCBI Taxonomy" id="578113"/>
    <lineage>
        <taxon>Eukaryota</taxon>
        <taxon>Fungi</taxon>
        <taxon>Dikarya</taxon>
        <taxon>Ascomycota</taxon>
        <taxon>Pezizomycotina</taxon>
        <taxon>Sordariomycetes</taxon>
        <taxon>Sordariomycetidae</taxon>
        <taxon>Diaporthales</taxon>
        <taxon>Cytosporaceae</taxon>
        <taxon>Cytospora</taxon>
    </lineage>
</organism>